<keyword evidence="2 8" id="KW-0479">Metal-binding</keyword>
<evidence type="ECO:0000256" key="8">
    <source>
        <dbReference type="PROSITE-ProRule" id="PRU01263"/>
    </source>
</evidence>
<feature type="compositionally biased region" description="Low complexity" evidence="9">
    <location>
        <begin position="106"/>
        <end position="120"/>
    </location>
</feature>
<dbReference type="Pfam" id="PF00096">
    <property type="entry name" value="zf-C2H2"/>
    <property type="match status" value="6"/>
</dbReference>
<keyword evidence="3" id="KW-0677">Repeat</keyword>
<feature type="compositionally biased region" description="Basic and acidic residues" evidence="9">
    <location>
        <begin position="778"/>
        <end position="793"/>
    </location>
</feature>
<evidence type="ECO:0000313" key="12">
    <source>
        <dbReference type="EMBL" id="KAL2747032.1"/>
    </source>
</evidence>
<feature type="compositionally biased region" description="Polar residues" evidence="9">
    <location>
        <begin position="216"/>
        <end position="233"/>
    </location>
</feature>
<organism evidence="12 13">
    <name type="scientific">Vespula maculifrons</name>
    <name type="common">Eastern yellow jacket</name>
    <name type="synonym">Wasp</name>
    <dbReference type="NCBI Taxonomy" id="7453"/>
    <lineage>
        <taxon>Eukaryota</taxon>
        <taxon>Metazoa</taxon>
        <taxon>Ecdysozoa</taxon>
        <taxon>Arthropoda</taxon>
        <taxon>Hexapoda</taxon>
        <taxon>Insecta</taxon>
        <taxon>Pterygota</taxon>
        <taxon>Neoptera</taxon>
        <taxon>Endopterygota</taxon>
        <taxon>Hymenoptera</taxon>
        <taxon>Apocrita</taxon>
        <taxon>Aculeata</taxon>
        <taxon>Vespoidea</taxon>
        <taxon>Vespidae</taxon>
        <taxon>Vespinae</taxon>
        <taxon>Vespula</taxon>
    </lineage>
</organism>
<feature type="compositionally biased region" description="Basic residues" evidence="9">
    <location>
        <begin position="133"/>
        <end position="148"/>
    </location>
</feature>
<proteinExistence type="predicted"/>
<feature type="compositionally biased region" description="Basic and acidic residues" evidence="9">
    <location>
        <begin position="149"/>
        <end position="167"/>
    </location>
</feature>
<feature type="domain" description="C2H2-type" evidence="10">
    <location>
        <begin position="1251"/>
        <end position="1280"/>
    </location>
</feature>
<dbReference type="PANTHER" id="PTHR16515:SF66">
    <property type="entry name" value="C2H2-TYPE DOMAIN-CONTAINING PROTEIN"/>
    <property type="match status" value="1"/>
</dbReference>
<reference evidence="12 13" key="1">
    <citation type="journal article" date="2024" name="Ann. Entomol. Soc. Am.">
        <title>Genomic analyses of the southern and eastern yellowjacket wasps (Hymenoptera: Vespidae) reveal evolutionary signatures of social life.</title>
        <authorList>
            <person name="Catto M.A."/>
            <person name="Caine P.B."/>
            <person name="Orr S.E."/>
            <person name="Hunt B.G."/>
            <person name="Goodisman M.A.D."/>
        </authorList>
    </citation>
    <scope>NUCLEOTIDE SEQUENCE [LARGE SCALE GENOMIC DNA]</scope>
    <source>
        <strain evidence="12">232</strain>
        <tissue evidence="12">Head and thorax</tissue>
    </source>
</reference>
<feature type="domain" description="C2H2-type" evidence="10">
    <location>
        <begin position="1224"/>
        <end position="1251"/>
    </location>
</feature>
<dbReference type="Proteomes" id="UP001607303">
    <property type="component" value="Unassembled WGS sequence"/>
</dbReference>
<dbReference type="SMART" id="SM00355">
    <property type="entry name" value="ZnF_C2H2"/>
    <property type="match status" value="14"/>
</dbReference>
<dbReference type="PROSITE" id="PS50157">
    <property type="entry name" value="ZINC_FINGER_C2H2_2"/>
    <property type="match status" value="12"/>
</dbReference>
<protein>
    <submittedName>
        <fullName evidence="12">Zinc finger protein 235-like isoform X1</fullName>
    </submittedName>
</protein>
<dbReference type="InterPro" id="IPR050331">
    <property type="entry name" value="Zinc_finger"/>
</dbReference>
<dbReference type="InterPro" id="IPR012934">
    <property type="entry name" value="Znf_AD"/>
</dbReference>
<dbReference type="FunFam" id="3.30.160.60:FF:000340">
    <property type="entry name" value="zinc finger protein 473 isoform X1"/>
    <property type="match status" value="1"/>
</dbReference>
<comment type="caution">
    <text evidence="12">The sequence shown here is derived from an EMBL/GenBank/DDBJ whole genome shotgun (WGS) entry which is preliminary data.</text>
</comment>
<feature type="compositionally biased region" description="Polar residues" evidence="9">
    <location>
        <begin position="188"/>
        <end position="208"/>
    </location>
</feature>
<accession>A0ABD2CPJ0</accession>
<evidence type="ECO:0000256" key="7">
    <source>
        <dbReference type="PROSITE-ProRule" id="PRU00042"/>
    </source>
</evidence>
<feature type="domain" description="ZAD" evidence="11">
    <location>
        <begin position="9"/>
        <end position="84"/>
    </location>
</feature>
<feature type="region of interest" description="Disordered" evidence="9">
    <location>
        <begin position="101"/>
        <end position="247"/>
    </location>
</feature>
<dbReference type="SUPFAM" id="SSF57716">
    <property type="entry name" value="Glucocorticoid receptor-like (DNA-binding domain)"/>
    <property type="match status" value="1"/>
</dbReference>
<dbReference type="SUPFAM" id="SSF57667">
    <property type="entry name" value="beta-beta-alpha zinc fingers"/>
    <property type="match status" value="6"/>
</dbReference>
<keyword evidence="4 7" id="KW-0863">Zinc-finger</keyword>
<evidence type="ECO:0000256" key="1">
    <source>
        <dbReference type="ARBA" id="ARBA00004123"/>
    </source>
</evidence>
<feature type="domain" description="C2H2-type" evidence="10">
    <location>
        <begin position="1196"/>
        <end position="1223"/>
    </location>
</feature>
<feature type="domain" description="C2H2-type" evidence="10">
    <location>
        <begin position="394"/>
        <end position="421"/>
    </location>
</feature>
<feature type="domain" description="C2H2-type" evidence="10">
    <location>
        <begin position="479"/>
        <end position="506"/>
    </location>
</feature>
<feature type="binding site" evidence="8">
    <location>
        <position position="14"/>
    </location>
    <ligand>
        <name>Zn(2+)</name>
        <dbReference type="ChEBI" id="CHEBI:29105"/>
    </ligand>
</feature>
<feature type="region of interest" description="Disordered" evidence="9">
    <location>
        <begin position="728"/>
        <end position="751"/>
    </location>
</feature>
<dbReference type="GO" id="GO:0008270">
    <property type="term" value="F:zinc ion binding"/>
    <property type="evidence" value="ECO:0007669"/>
    <property type="project" value="UniProtKB-UniRule"/>
</dbReference>
<feature type="domain" description="C2H2-type" evidence="10">
    <location>
        <begin position="1058"/>
        <end position="1085"/>
    </location>
</feature>
<feature type="binding site" evidence="8">
    <location>
        <position position="57"/>
    </location>
    <ligand>
        <name>Zn(2+)</name>
        <dbReference type="ChEBI" id="CHEBI:29105"/>
    </ligand>
</feature>
<dbReference type="Gene3D" id="3.30.160.60">
    <property type="entry name" value="Classic Zinc Finger"/>
    <property type="match status" value="8"/>
</dbReference>
<evidence type="ECO:0000256" key="6">
    <source>
        <dbReference type="ARBA" id="ARBA00023242"/>
    </source>
</evidence>
<sequence length="1397" mass="159820">MELEEEEAQVCRLCGQRESIYIDVFGEEGTKRLLGLKIHSKINILIDEKDPLPKAICLQCLGKLEFVCDFQEECLRTQQVLRDRYNLPPLTEIAEVKKEDAIPSTSANNNNSIDKNLNSSPSETVKEVDQRVVRNHTKSQRNLRSHQHTLKDSDDTSKDQTTEDNQQKVEGSQTVQHPEVSHTRWLRSRQSADVTTTQNSADNESDTPIANRLRSHNTVSPDNNIHCRNNTNENVEKQSGKQQDSHTIQIPTTALNKLLTIVSGSPNIEVSVKESRNRHNDAEDISFTVELCKKKCDSIATVRAKVFPDQGSCLVDTAIVDLLENHNSVEANSIISSIISGNSKNNSIKLKDLTEFEQRLENSQNPEELFRIDGEEIRVDDNVEHIVADNQNGYVCKLCKKFYERKDKCTVHVKTHLGIKQYTCILCNAKFVCKSDVMKHIRCSHTNPRPIQCPKCPKRFKSKFYLTEHDNVHKGIRPYSCTECGQSYHHKVSLQIHRKSHLPPQNLACEYCGKIQQNDGLPQIVCVRCLGTLEFLCDFYDLCHHTQKKLLTNQIKIVKDVINVVHMENDAESDKENAFPSPRKYHQSSSYKNRSKSELDQSNVCTVENSNSFVTVKQSNIKEVNELNDKRNCSNVTKSEKSFSSNEKPLIKLSQKSSTNVKIDKSTISNQCEKENRMRKVTLRKTRSASNQIHSSLIKKTRRKSYIDKSLSDSLNLKRLNNVKSRVIPSHDDTNTTKADIPSMSNTKESSKESCISENQSIIHSNKIEVLCNKNHDNNKDSMDNNNMHEENKNNLSKKVKCHSSKSNMTEIKKENSDDVIPHKIQVLQSNQFVWASNDTLLQEPYKPKSEKDEIVLNTSPPPGDEAESSQQINANSIVNHIHISKAASISKSIRNSKCPTEQIQTQVSNSSLEVPNEVQLQRENIQHNSEKNIASETSQQLEPKNNLNERYRKNGKFGKISELISDEQKIEIEKYYKVDMSVVDSNIVEQNLTVTDKRTIQCNICGLMYPRLDKCQVHIWAHLKMRPYKCTACDFSTVTISNVRCHIRKRHLKIKPFACHLCEKRYVTAVLLEEHLNTHTGARPFKCKICDFASCSRQVLSYHNTTHKPVKDIHCNVCGKEFYSRGRMRAHMLIHNKDKVVMCKLCSAYLSNETALEQHMKNIHTRDYTCNICGKVLKSRKTLLNHKNVHAAAKYKCDLCPNVYKSSHILKEHLLKHEGIRKYKCNNCEKSFAQQSHLAAHMAVHSEIRFHCPGCNKAFNRRDNMKIHTKRCKSFLANPELKNLLKNKGRTKYIRKTNDYDTLNTSMNTDKKSNGSLISKSEETANNVISKDINKEKDSNNQQNISQYVYNENVQNNDTIKSLEKMIELPGSSTEDLYILQEKSTVIQNVLRSDCF</sequence>
<feature type="domain" description="C2H2-type" evidence="10">
    <location>
        <begin position="1029"/>
        <end position="1057"/>
    </location>
</feature>
<evidence type="ECO:0000256" key="3">
    <source>
        <dbReference type="ARBA" id="ARBA00022737"/>
    </source>
</evidence>
<feature type="region of interest" description="Disordered" evidence="9">
    <location>
        <begin position="778"/>
        <end position="803"/>
    </location>
</feature>
<evidence type="ECO:0000259" key="10">
    <source>
        <dbReference type="PROSITE" id="PS50157"/>
    </source>
</evidence>
<dbReference type="InterPro" id="IPR036236">
    <property type="entry name" value="Znf_C2H2_sf"/>
</dbReference>
<evidence type="ECO:0000256" key="2">
    <source>
        <dbReference type="ARBA" id="ARBA00022723"/>
    </source>
</evidence>
<name>A0ABD2CPJ0_VESMC</name>
<evidence type="ECO:0000256" key="9">
    <source>
        <dbReference type="SAM" id="MobiDB-lite"/>
    </source>
</evidence>
<dbReference type="PROSITE" id="PS51915">
    <property type="entry name" value="ZAD"/>
    <property type="match status" value="1"/>
</dbReference>
<feature type="binding site" evidence="8">
    <location>
        <position position="60"/>
    </location>
    <ligand>
        <name>Zn(2+)</name>
        <dbReference type="ChEBI" id="CHEBI:29105"/>
    </ligand>
</feature>
<keyword evidence="6" id="KW-0539">Nucleus</keyword>
<dbReference type="InterPro" id="IPR013087">
    <property type="entry name" value="Znf_C2H2_type"/>
</dbReference>
<dbReference type="Pfam" id="PF07776">
    <property type="entry name" value="zf-AD"/>
    <property type="match status" value="1"/>
</dbReference>
<feature type="domain" description="C2H2-type" evidence="10">
    <location>
        <begin position="422"/>
        <end position="450"/>
    </location>
</feature>
<dbReference type="GO" id="GO:0005634">
    <property type="term" value="C:nucleus"/>
    <property type="evidence" value="ECO:0007669"/>
    <property type="project" value="UniProtKB-SubCell"/>
</dbReference>
<keyword evidence="5 8" id="KW-0862">Zinc</keyword>
<dbReference type="FunFam" id="3.30.160.60:FF:000706">
    <property type="entry name" value="Zinc finger protein"/>
    <property type="match status" value="1"/>
</dbReference>
<dbReference type="PANTHER" id="PTHR16515">
    <property type="entry name" value="PR DOMAIN ZINC FINGER PROTEIN"/>
    <property type="match status" value="1"/>
</dbReference>
<feature type="domain" description="C2H2-type" evidence="10">
    <location>
        <begin position="451"/>
        <end position="478"/>
    </location>
</feature>
<evidence type="ECO:0000256" key="5">
    <source>
        <dbReference type="ARBA" id="ARBA00022833"/>
    </source>
</evidence>
<evidence type="ECO:0000313" key="13">
    <source>
        <dbReference type="Proteomes" id="UP001607303"/>
    </source>
</evidence>
<feature type="region of interest" description="Disordered" evidence="9">
    <location>
        <begin position="570"/>
        <end position="597"/>
    </location>
</feature>
<feature type="domain" description="C2H2-type" evidence="10">
    <location>
        <begin position="1114"/>
        <end position="1141"/>
    </location>
</feature>
<gene>
    <name evidence="12" type="ORF">V1477_005402</name>
</gene>
<feature type="binding site" evidence="8">
    <location>
        <position position="11"/>
    </location>
    <ligand>
        <name>Zn(2+)</name>
        <dbReference type="ChEBI" id="CHEBI:29105"/>
    </ligand>
</feature>
<comment type="subcellular location">
    <subcellularLocation>
        <location evidence="1">Nucleus</location>
    </subcellularLocation>
</comment>
<evidence type="ECO:0000259" key="11">
    <source>
        <dbReference type="PROSITE" id="PS51915"/>
    </source>
</evidence>
<keyword evidence="13" id="KW-1185">Reference proteome</keyword>
<dbReference type="SMART" id="SM00868">
    <property type="entry name" value="zf-AD"/>
    <property type="match status" value="2"/>
</dbReference>
<dbReference type="Gene3D" id="3.40.1800.20">
    <property type="match status" value="1"/>
</dbReference>
<feature type="domain" description="C2H2-type" evidence="10">
    <location>
        <begin position="1169"/>
        <end position="1196"/>
    </location>
</feature>
<feature type="domain" description="C2H2-type" evidence="10">
    <location>
        <begin position="1142"/>
        <end position="1170"/>
    </location>
</feature>
<dbReference type="EMBL" id="JAYRBN010000037">
    <property type="protein sequence ID" value="KAL2747032.1"/>
    <property type="molecule type" value="Genomic_DNA"/>
</dbReference>
<dbReference type="PROSITE" id="PS00028">
    <property type="entry name" value="ZINC_FINGER_C2H2_1"/>
    <property type="match status" value="10"/>
</dbReference>
<evidence type="ECO:0000256" key="4">
    <source>
        <dbReference type="ARBA" id="ARBA00022771"/>
    </source>
</evidence>